<dbReference type="AlphaFoldDB" id="A0A3M7T6Y6"/>
<evidence type="ECO:0000313" key="2">
    <source>
        <dbReference type="Proteomes" id="UP000276133"/>
    </source>
</evidence>
<proteinExistence type="predicted"/>
<name>A0A3M7T6Y6_BRAPC</name>
<organism evidence="1 2">
    <name type="scientific">Brachionus plicatilis</name>
    <name type="common">Marine rotifer</name>
    <name type="synonym">Brachionus muelleri</name>
    <dbReference type="NCBI Taxonomy" id="10195"/>
    <lineage>
        <taxon>Eukaryota</taxon>
        <taxon>Metazoa</taxon>
        <taxon>Spiralia</taxon>
        <taxon>Gnathifera</taxon>
        <taxon>Rotifera</taxon>
        <taxon>Eurotatoria</taxon>
        <taxon>Monogononta</taxon>
        <taxon>Pseudotrocha</taxon>
        <taxon>Ploima</taxon>
        <taxon>Brachionidae</taxon>
        <taxon>Brachionus</taxon>
    </lineage>
</organism>
<accession>A0A3M7T6Y6</accession>
<gene>
    <name evidence="1" type="ORF">BpHYR1_016997</name>
</gene>
<dbReference type="Proteomes" id="UP000276133">
    <property type="component" value="Unassembled WGS sequence"/>
</dbReference>
<protein>
    <submittedName>
        <fullName evidence="1">Uncharacterized protein</fullName>
    </submittedName>
</protein>
<comment type="caution">
    <text evidence="1">The sequence shown here is derived from an EMBL/GenBank/DDBJ whole genome shotgun (WGS) entry which is preliminary data.</text>
</comment>
<keyword evidence="2" id="KW-1185">Reference proteome</keyword>
<dbReference type="EMBL" id="REGN01000182">
    <property type="protein sequence ID" value="RNA43731.1"/>
    <property type="molecule type" value="Genomic_DNA"/>
</dbReference>
<reference evidence="1 2" key="1">
    <citation type="journal article" date="2018" name="Sci. Rep.">
        <title>Genomic signatures of local adaptation to the degree of environmental predictability in rotifers.</title>
        <authorList>
            <person name="Franch-Gras L."/>
            <person name="Hahn C."/>
            <person name="Garcia-Roger E.M."/>
            <person name="Carmona M.J."/>
            <person name="Serra M."/>
            <person name="Gomez A."/>
        </authorList>
    </citation>
    <scope>NUCLEOTIDE SEQUENCE [LARGE SCALE GENOMIC DNA]</scope>
    <source>
        <strain evidence="1">HYR1</strain>
    </source>
</reference>
<sequence length="95" mass="11221">MSTKTLQIKKSPYSLMIETSSRVLAVGIVAKFSKELLILQRDLIKYHSKVIKKLLFDLIVLILNFKMPYNLKILGAYYYKQILKRSFCVWLRINH</sequence>
<evidence type="ECO:0000313" key="1">
    <source>
        <dbReference type="EMBL" id="RNA43731.1"/>
    </source>
</evidence>